<evidence type="ECO:0000256" key="2">
    <source>
        <dbReference type="ARBA" id="ARBA00022723"/>
    </source>
</evidence>
<dbReference type="GO" id="GO:0009313">
    <property type="term" value="P:oligosaccharide catabolic process"/>
    <property type="evidence" value="ECO:0007669"/>
    <property type="project" value="TreeGrafter"/>
</dbReference>
<dbReference type="AlphaFoldDB" id="A0A0J9BQS7"/>
<dbReference type="Gene3D" id="2.60.40.2220">
    <property type="match status" value="1"/>
</dbReference>
<dbReference type="InterPro" id="IPR037094">
    <property type="entry name" value="Glyco_hydro_38_cen_sf"/>
</dbReference>
<evidence type="ECO:0000256" key="1">
    <source>
        <dbReference type="ARBA" id="ARBA00009792"/>
    </source>
</evidence>
<dbReference type="Pfam" id="PF09261">
    <property type="entry name" value="Alpha-mann_mid"/>
    <property type="match status" value="1"/>
</dbReference>
<evidence type="ECO:0000259" key="5">
    <source>
        <dbReference type="SMART" id="SM00872"/>
    </source>
</evidence>
<name>A0A0J9BQS7_9FIRM</name>
<comment type="similarity">
    <text evidence="1">Belongs to the glycosyl hydrolase 38 family.</text>
</comment>
<feature type="domain" description="Glycoside hydrolase family 38 central" evidence="5">
    <location>
        <begin position="520"/>
        <end position="598"/>
    </location>
</feature>
<comment type="caution">
    <text evidence="6">The sequence shown here is derived from an EMBL/GenBank/DDBJ whole genome shotgun (WGS) entry which is preliminary data.</text>
</comment>
<dbReference type="InterPro" id="IPR000602">
    <property type="entry name" value="Glyco_hydro_38_N"/>
</dbReference>
<dbReference type="RefSeq" id="WP_048930886.1">
    <property type="nucleotide sequence ID" value="NZ_KQ235883.1"/>
</dbReference>
<dbReference type="EMBL" id="ADLK01000037">
    <property type="protein sequence ID" value="KMW14516.1"/>
    <property type="molecule type" value="Genomic_DNA"/>
</dbReference>
<gene>
    <name evidence="6" type="ORF">HMPREF9470_04822</name>
</gene>
<dbReference type="CDD" id="cd10789">
    <property type="entry name" value="GH38N_AMII_ER_cytosolic"/>
    <property type="match status" value="1"/>
</dbReference>
<dbReference type="PANTHER" id="PTHR46017">
    <property type="entry name" value="ALPHA-MANNOSIDASE 2C1"/>
    <property type="match status" value="1"/>
</dbReference>
<dbReference type="InterPro" id="IPR011682">
    <property type="entry name" value="Glyco_hydro_38_C"/>
</dbReference>
<proteinExistence type="inferred from homology"/>
<dbReference type="SUPFAM" id="SSF88713">
    <property type="entry name" value="Glycoside hydrolase/deacetylase"/>
    <property type="match status" value="1"/>
</dbReference>
<protein>
    <recommendedName>
        <fullName evidence="5">Glycoside hydrolase family 38 central domain-containing protein</fullName>
    </recommendedName>
</protein>
<dbReference type="Gene3D" id="3.20.110.10">
    <property type="entry name" value="Glycoside hydrolase 38, N terminal domain"/>
    <property type="match status" value="1"/>
</dbReference>
<keyword evidence="2" id="KW-0479">Metal-binding</keyword>
<dbReference type="PANTHER" id="PTHR46017:SF1">
    <property type="entry name" value="ALPHA-MANNOSIDASE 2C1"/>
    <property type="match status" value="1"/>
</dbReference>
<dbReference type="InterPro" id="IPR027291">
    <property type="entry name" value="Glyco_hydro_38_N_sf"/>
</dbReference>
<dbReference type="SUPFAM" id="SSF88688">
    <property type="entry name" value="Families 57/38 glycoside transferase middle domain"/>
    <property type="match status" value="1"/>
</dbReference>
<dbReference type="InterPro" id="IPR041147">
    <property type="entry name" value="GH38_C"/>
</dbReference>
<dbReference type="FunFam" id="3.20.110.10:FF:000002">
    <property type="entry name" value="alpha-mannosidase 2C1 isoform X1"/>
    <property type="match status" value="1"/>
</dbReference>
<dbReference type="InterPro" id="IPR011330">
    <property type="entry name" value="Glyco_hydro/deAcase_b/a-brl"/>
</dbReference>
<dbReference type="GO" id="GO:0006013">
    <property type="term" value="P:mannose metabolic process"/>
    <property type="evidence" value="ECO:0007669"/>
    <property type="project" value="InterPro"/>
</dbReference>
<accession>A0A0J9BQS7</accession>
<dbReference type="GeneID" id="93164234"/>
<keyword evidence="3" id="KW-0378">Hydrolase</keyword>
<dbReference type="PATRIC" id="fig|742734.4.peg.5165"/>
<dbReference type="Pfam" id="PF01074">
    <property type="entry name" value="Glyco_hydro_38N"/>
    <property type="match status" value="1"/>
</dbReference>
<dbReference type="Gene3D" id="2.70.98.30">
    <property type="entry name" value="Golgi alpha-mannosidase II, domain 4"/>
    <property type="match status" value="1"/>
</dbReference>
<dbReference type="Pfam" id="PF22907">
    <property type="entry name" value="Ams1-like_1st"/>
    <property type="match status" value="1"/>
</dbReference>
<evidence type="ECO:0000256" key="4">
    <source>
        <dbReference type="ARBA" id="ARBA00023295"/>
    </source>
</evidence>
<dbReference type="Pfam" id="PF07748">
    <property type="entry name" value="Glyco_hydro_38C"/>
    <property type="match status" value="1"/>
</dbReference>
<dbReference type="SMART" id="SM00872">
    <property type="entry name" value="Alpha-mann_mid"/>
    <property type="match status" value="1"/>
</dbReference>
<sequence>MLFIEDRNRKLISCIQSLIYSDTIPVKDIWILKTEERIGNLEELEGRQWKRLEQGQLWGGHNEYYWFGFIVTIPDQYNGNTVVLELTTGCEGQWDATNPQFLVYLNGYPKQGLDVNHREILLTEQAQAGDVYQIVLSAFTGVQNFHLQMNWKMKVLHRDIEAYYYDISVPFQVMELLDQDSQEALTISEALTKSLNLLDLRKEYSGLFYESLEKAQRYMEEFYDKQCGGSRETVYAVGHTHIDIAWMWTLGVTKDKAVRSFSTALELMRQYPEYVFMSSQPLLYEYVKENAPGLYREIKDKVKAGRWEAEGGMYVEADCNLTSGESLIRQLMAGKRFFREEFGVDNHILWLPDVFGYSAALPQIMKKCGIHYFMTTKISWNEVNKMPYDTFLWEGIDGTELLTHFISVRDYHASLVVEGKKRPAHFTTYNGYLNPSQVKGTWKRYSQKELNRSVLMCFGYGDGGGGTTRDMLENQRRLSRGIPGCPRTKISGVSEYFQELEQEVAEKRNLPKWVGELYLEYHRGTYTSMARNKKYNRRSEFLLQNIEFLSALGKSKWGQQYPDRELDHLWKIVLKNQFHDILPGSSIEEVYEDSQREYNEVLATGTVLEEERIRHILTRIHAKRESLVVFNRNSFVSRGYVCLEYSDLHTPNLRNPVAVYADIEYPIQKTYDGKGVFLAEGVPSRGYRTFCLMEGTKEPEDAFDILENSIDTEELHVAWNRKGQFTSIYDKNEQREILKPGSCANVLVTYEDRPHNYDAWDINSYYTEKPWVLEDEAEIEVIERGPVRAVLRISGTYLDSRIQQDVIVYSKGTKIDIVNRVDWCEKNLLLRNYIPVNIHADQASYEIQYGNVQRPTHYNTSWDQAKFEVCAHKWIDISENGYGVSILNDCKYGCDIHNGVIGLTMLKSACYPNPDADKEKHEFSYSIFPHRDGWREGNTIQKAYEFNNPMIARYKGKDNKKDSRDLPPEEYSFVSVNKDNIMIEVIKKAEDSDALILRMYEAFNRRTQAMVRFDQNVQEAWECSMLEEDERRLKIEKHFIYVDLNPYEIKTVKVVLQRLI</sequence>
<dbReference type="Pfam" id="PF17677">
    <property type="entry name" value="Glyco_hydro38C2"/>
    <property type="match status" value="1"/>
</dbReference>
<reference evidence="6 7" key="1">
    <citation type="submission" date="2011-04" db="EMBL/GenBank/DDBJ databases">
        <title>The Genome Sequence of Clostridium citroniae WAL-19142.</title>
        <authorList>
            <consortium name="The Broad Institute Genome Sequencing Platform"/>
            <person name="Earl A."/>
            <person name="Ward D."/>
            <person name="Feldgarden M."/>
            <person name="Gevers D."/>
            <person name="Warren Y.A."/>
            <person name="Tyrrell K.L."/>
            <person name="Citron D.M."/>
            <person name="Goldstein E.J."/>
            <person name="Daigneault M."/>
            <person name="Allen-Vercoe E."/>
            <person name="Young S.K."/>
            <person name="Zeng Q."/>
            <person name="Gargeya S."/>
            <person name="Fitzgerald M."/>
            <person name="Haas B."/>
            <person name="Abouelleil A."/>
            <person name="Alvarado L."/>
            <person name="Arachchi H.M."/>
            <person name="Berlin A."/>
            <person name="Brown A."/>
            <person name="Chapman S.B."/>
            <person name="Chen Z."/>
            <person name="Dunbar C."/>
            <person name="Freedman E."/>
            <person name="Gearin G."/>
            <person name="Gellesch M."/>
            <person name="Goldberg J."/>
            <person name="Griggs A."/>
            <person name="Gujja S."/>
            <person name="Heilman E.R."/>
            <person name="Heiman D."/>
            <person name="Howarth C."/>
            <person name="Larson L."/>
            <person name="Lui A."/>
            <person name="MacDonald P.J."/>
            <person name="Mehta T."/>
            <person name="Montmayeur A."/>
            <person name="Murphy C."/>
            <person name="Neiman D."/>
            <person name="Pearson M."/>
            <person name="Priest M."/>
            <person name="Roberts A."/>
            <person name="Saif S."/>
            <person name="Shea T."/>
            <person name="Shenoy N."/>
            <person name="Sisk P."/>
            <person name="Stolte C."/>
            <person name="Sykes S."/>
            <person name="White J."/>
            <person name="Yandava C."/>
            <person name="Wortman J."/>
            <person name="Nusbaum C."/>
            <person name="Birren B."/>
        </authorList>
    </citation>
    <scope>NUCLEOTIDE SEQUENCE [LARGE SCALE GENOMIC DNA]</scope>
    <source>
        <strain evidence="6 7">WAL-19142</strain>
    </source>
</reference>
<dbReference type="InterPro" id="IPR054723">
    <property type="entry name" value="Ams1-like_N"/>
</dbReference>
<dbReference type="FunFam" id="2.70.98.30:FF:000010">
    <property type="entry name" value="Cytosolic alpha-mannosidase"/>
    <property type="match status" value="1"/>
</dbReference>
<dbReference type="GO" id="GO:0004559">
    <property type="term" value="F:alpha-mannosidase activity"/>
    <property type="evidence" value="ECO:0007669"/>
    <property type="project" value="InterPro"/>
</dbReference>
<dbReference type="GO" id="GO:0046872">
    <property type="term" value="F:metal ion binding"/>
    <property type="evidence" value="ECO:0007669"/>
    <property type="project" value="UniProtKB-KW"/>
</dbReference>
<dbReference type="SUPFAM" id="SSF74650">
    <property type="entry name" value="Galactose mutarotase-like"/>
    <property type="match status" value="1"/>
</dbReference>
<dbReference type="InterPro" id="IPR015341">
    <property type="entry name" value="Glyco_hydro_38_cen"/>
</dbReference>
<evidence type="ECO:0000256" key="3">
    <source>
        <dbReference type="ARBA" id="ARBA00022801"/>
    </source>
</evidence>
<dbReference type="Gene3D" id="1.20.1270.50">
    <property type="entry name" value="Glycoside hydrolase family 38, central domain"/>
    <property type="match status" value="1"/>
</dbReference>
<dbReference type="OrthoDB" id="9772207at2"/>
<keyword evidence="4" id="KW-0326">Glycosidase</keyword>
<evidence type="ECO:0000313" key="6">
    <source>
        <dbReference type="EMBL" id="KMW14516.1"/>
    </source>
</evidence>
<dbReference type="Proteomes" id="UP000037392">
    <property type="component" value="Unassembled WGS sequence"/>
</dbReference>
<evidence type="ECO:0000313" key="7">
    <source>
        <dbReference type="Proteomes" id="UP000037392"/>
    </source>
</evidence>
<dbReference type="GO" id="GO:0030246">
    <property type="term" value="F:carbohydrate binding"/>
    <property type="evidence" value="ECO:0007669"/>
    <property type="project" value="InterPro"/>
</dbReference>
<organism evidence="6 7">
    <name type="scientific">[Clostridium] citroniae WAL-19142</name>
    <dbReference type="NCBI Taxonomy" id="742734"/>
    <lineage>
        <taxon>Bacteria</taxon>
        <taxon>Bacillati</taxon>
        <taxon>Bacillota</taxon>
        <taxon>Clostridia</taxon>
        <taxon>Lachnospirales</taxon>
        <taxon>Lachnospiraceae</taxon>
        <taxon>Enterocloster</taxon>
    </lineage>
</organism>
<dbReference type="InterPro" id="IPR028995">
    <property type="entry name" value="Glyco_hydro_57/38_cen_sf"/>
</dbReference>
<dbReference type="InterPro" id="IPR011013">
    <property type="entry name" value="Gal_mutarotase_sf_dom"/>
</dbReference>
<dbReference type="FunFam" id="1.20.1270.50:FF:000004">
    <property type="entry name" value="alpha-mannosidase 2C1 isoform X1"/>
    <property type="match status" value="1"/>
</dbReference>